<dbReference type="Proteomes" id="UP000198548">
    <property type="component" value="Unassembled WGS sequence"/>
</dbReference>
<evidence type="ECO:0000256" key="4">
    <source>
        <dbReference type="ARBA" id="ARBA00022475"/>
    </source>
</evidence>
<evidence type="ECO:0000256" key="1">
    <source>
        <dbReference type="ARBA" id="ARBA00004651"/>
    </source>
</evidence>
<dbReference type="FunFam" id="2.70.150.10:FF:000016">
    <property type="entry name" value="Calcium-transporting P-type ATPase putative"/>
    <property type="match status" value="1"/>
</dbReference>
<feature type="transmembrane region" description="Helical" evidence="16">
    <location>
        <begin position="855"/>
        <end position="875"/>
    </location>
</feature>
<dbReference type="SFLD" id="SFLDF00027">
    <property type="entry name" value="p-type_atpase"/>
    <property type="match status" value="1"/>
</dbReference>
<dbReference type="EMBL" id="FOBL01000014">
    <property type="protein sequence ID" value="SEL89439.1"/>
    <property type="molecule type" value="Genomic_DNA"/>
</dbReference>
<keyword evidence="12 16" id="KW-1133">Transmembrane helix</keyword>
<accession>A0A1H7TY50</accession>
<protein>
    <recommendedName>
        <fullName evidence="3">P-type Ca(2+) transporter</fullName>
        <ecNumber evidence="3">7.2.2.10</ecNumber>
    </recommendedName>
</protein>
<evidence type="ECO:0000256" key="3">
    <source>
        <dbReference type="ARBA" id="ARBA00012790"/>
    </source>
</evidence>
<dbReference type="GO" id="GO:1902600">
    <property type="term" value="P:proton transmembrane transport"/>
    <property type="evidence" value="ECO:0007669"/>
    <property type="project" value="TreeGrafter"/>
</dbReference>
<feature type="transmembrane region" description="Helical" evidence="16">
    <location>
        <begin position="83"/>
        <end position="99"/>
    </location>
</feature>
<dbReference type="GO" id="GO:0005524">
    <property type="term" value="F:ATP binding"/>
    <property type="evidence" value="ECO:0007669"/>
    <property type="project" value="UniProtKB-KW"/>
</dbReference>
<comment type="subcellular location">
    <subcellularLocation>
        <location evidence="1">Cell membrane</location>
        <topology evidence="1">Multi-pass membrane protein</topology>
    </subcellularLocation>
</comment>
<dbReference type="Pfam" id="PF00689">
    <property type="entry name" value="Cation_ATPase_C"/>
    <property type="match status" value="1"/>
</dbReference>
<evidence type="ECO:0000256" key="14">
    <source>
        <dbReference type="ARBA" id="ARBA00048694"/>
    </source>
</evidence>
<dbReference type="SFLD" id="SFLDG00002">
    <property type="entry name" value="C1.7:_P-type_atpase_like"/>
    <property type="match status" value="1"/>
</dbReference>
<dbReference type="GO" id="GO:0005388">
    <property type="term" value="F:P-type calcium transporter activity"/>
    <property type="evidence" value="ECO:0007669"/>
    <property type="project" value="UniProtKB-EC"/>
</dbReference>
<evidence type="ECO:0000256" key="13">
    <source>
        <dbReference type="ARBA" id="ARBA00023136"/>
    </source>
</evidence>
<dbReference type="PROSITE" id="PS00154">
    <property type="entry name" value="ATPASE_E1_E2"/>
    <property type="match status" value="1"/>
</dbReference>
<evidence type="ECO:0000313" key="20">
    <source>
        <dbReference type="Proteomes" id="UP000198548"/>
    </source>
</evidence>
<dbReference type="FunFam" id="3.40.50.1000:FF:000028">
    <property type="entry name" value="Calcium-transporting P-type ATPase, putative"/>
    <property type="match status" value="1"/>
</dbReference>
<dbReference type="Proteomes" id="UP000321425">
    <property type="component" value="Unassembled WGS sequence"/>
</dbReference>
<dbReference type="Gene3D" id="3.40.1110.10">
    <property type="entry name" value="Calcium-transporting ATPase, cytoplasmic domain N"/>
    <property type="match status" value="1"/>
</dbReference>
<evidence type="ECO:0000256" key="8">
    <source>
        <dbReference type="ARBA" id="ARBA00022741"/>
    </source>
</evidence>
<evidence type="ECO:0000256" key="11">
    <source>
        <dbReference type="ARBA" id="ARBA00022967"/>
    </source>
</evidence>
<keyword evidence="8" id="KW-0547">Nucleotide-binding</keyword>
<dbReference type="Gene3D" id="3.40.50.1000">
    <property type="entry name" value="HAD superfamily/HAD-like"/>
    <property type="match status" value="1"/>
</dbReference>
<dbReference type="EC" id="7.2.2.10" evidence="3"/>
<feature type="transmembrane region" description="Helical" evidence="16">
    <location>
        <begin position="753"/>
        <end position="771"/>
    </location>
</feature>
<dbReference type="InterPro" id="IPR044492">
    <property type="entry name" value="P_typ_ATPase_HD_dom"/>
</dbReference>
<dbReference type="InterPro" id="IPR004014">
    <property type="entry name" value="ATPase_P-typ_cation-transptr_N"/>
</dbReference>
<keyword evidence="9" id="KW-0106">Calcium</keyword>
<dbReference type="EMBL" id="BJUX01000004">
    <property type="protein sequence ID" value="GEK88569.1"/>
    <property type="molecule type" value="Genomic_DNA"/>
</dbReference>
<dbReference type="AlphaFoldDB" id="A0A1H7TY50"/>
<dbReference type="SMART" id="SM00831">
    <property type="entry name" value="Cation_ATPase_N"/>
    <property type="match status" value="1"/>
</dbReference>
<dbReference type="InterPro" id="IPR059000">
    <property type="entry name" value="ATPase_P-type_domA"/>
</dbReference>
<keyword evidence="4" id="KW-1003">Cell membrane</keyword>
<dbReference type="Pfam" id="PF13246">
    <property type="entry name" value="Cation_ATPase"/>
    <property type="match status" value="1"/>
</dbReference>
<dbReference type="InterPro" id="IPR023298">
    <property type="entry name" value="ATPase_P-typ_TM_dom_sf"/>
</dbReference>
<dbReference type="RefSeq" id="WP_091488157.1">
    <property type="nucleotide sequence ID" value="NZ_BJUX01000004.1"/>
</dbReference>
<dbReference type="SUPFAM" id="SSF56784">
    <property type="entry name" value="HAD-like"/>
    <property type="match status" value="1"/>
</dbReference>
<evidence type="ECO:0000256" key="12">
    <source>
        <dbReference type="ARBA" id="ARBA00022989"/>
    </source>
</evidence>
<keyword evidence="13 16" id="KW-0472">Membrane</keyword>
<evidence type="ECO:0000256" key="15">
    <source>
        <dbReference type="SAM" id="MobiDB-lite"/>
    </source>
</evidence>
<dbReference type="InterPro" id="IPR006068">
    <property type="entry name" value="ATPase_P-typ_cation-transptr_C"/>
</dbReference>
<dbReference type="CDD" id="cd02080">
    <property type="entry name" value="P-type_ATPase_cation"/>
    <property type="match status" value="1"/>
</dbReference>
<proteinExistence type="inferred from homology"/>
<dbReference type="SUPFAM" id="SSF81665">
    <property type="entry name" value="Calcium ATPase, transmembrane domain M"/>
    <property type="match status" value="1"/>
</dbReference>
<feature type="transmembrane region" description="Helical" evidence="16">
    <location>
        <begin position="783"/>
        <end position="803"/>
    </location>
</feature>
<dbReference type="GO" id="GO:0005391">
    <property type="term" value="F:P-type sodium:potassium-exchanging transporter activity"/>
    <property type="evidence" value="ECO:0007669"/>
    <property type="project" value="TreeGrafter"/>
</dbReference>
<feature type="transmembrane region" description="Helical" evidence="16">
    <location>
        <begin position="277"/>
        <end position="301"/>
    </location>
</feature>
<dbReference type="PANTHER" id="PTHR43294">
    <property type="entry name" value="SODIUM/POTASSIUM-TRANSPORTING ATPASE SUBUNIT ALPHA"/>
    <property type="match status" value="1"/>
</dbReference>
<evidence type="ECO:0000256" key="10">
    <source>
        <dbReference type="ARBA" id="ARBA00022840"/>
    </source>
</evidence>
<dbReference type="InterPro" id="IPR001757">
    <property type="entry name" value="P_typ_ATPase"/>
</dbReference>
<reference evidence="19 20" key="1">
    <citation type="submission" date="2016-10" db="EMBL/GenBank/DDBJ databases">
        <authorList>
            <person name="de Groot N.N."/>
        </authorList>
    </citation>
    <scope>NUCLEOTIDE SEQUENCE [LARGE SCALE GENOMIC DNA]</scope>
    <source>
        <strain evidence="19 20">DSM 19182</strain>
    </source>
</reference>
<dbReference type="InterPro" id="IPR008250">
    <property type="entry name" value="ATPase_P-typ_transduc_dom_A_sf"/>
</dbReference>
<dbReference type="GO" id="GO:0030007">
    <property type="term" value="P:intracellular potassium ion homeostasis"/>
    <property type="evidence" value="ECO:0007669"/>
    <property type="project" value="TreeGrafter"/>
</dbReference>
<evidence type="ECO:0000256" key="9">
    <source>
        <dbReference type="ARBA" id="ARBA00022837"/>
    </source>
</evidence>
<comment type="similarity">
    <text evidence="2">Belongs to the cation transport ATPase (P-type) (TC 3.A.3) family. Type IIA subfamily.</text>
</comment>
<feature type="transmembrane region" description="Helical" evidence="16">
    <location>
        <begin position="713"/>
        <end position="732"/>
    </location>
</feature>
<evidence type="ECO:0000313" key="21">
    <source>
        <dbReference type="Proteomes" id="UP000321425"/>
    </source>
</evidence>
<evidence type="ECO:0000313" key="19">
    <source>
        <dbReference type="EMBL" id="SEL89439.1"/>
    </source>
</evidence>
<evidence type="ECO:0000256" key="6">
    <source>
        <dbReference type="ARBA" id="ARBA00022692"/>
    </source>
</evidence>
<dbReference type="PRINTS" id="PR00119">
    <property type="entry name" value="CATATPASE"/>
</dbReference>
<dbReference type="InterPro" id="IPR036412">
    <property type="entry name" value="HAD-like_sf"/>
</dbReference>
<dbReference type="Gene3D" id="1.20.1110.10">
    <property type="entry name" value="Calcium-transporting ATPase, transmembrane domain"/>
    <property type="match status" value="1"/>
</dbReference>
<evidence type="ECO:0000256" key="16">
    <source>
        <dbReference type="SAM" id="Phobius"/>
    </source>
</evidence>
<dbReference type="GO" id="GO:0046872">
    <property type="term" value="F:metal ion binding"/>
    <property type="evidence" value="ECO:0007669"/>
    <property type="project" value="UniProtKB-KW"/>
</dbReference>
<feature type="region of interest" description="Disordered" evidence="15">
    <location>
        <begin position="15"/>
        <end position="38"/>
    </location>
</feature>
<dbReference type="InterPro" id="IPR018303">
    <property type="entry name" value="ATPase_P-typ_P_site"/>
</dbReference>
<dbReference type="InterPro" id="IPR050510">
    <property type="entry name" value="Cation_transp_ATPase_P-type"/>
</dbReference>
<evidence type="ECO:0000256" key="5">
    <source>
        <dbReference type="ARBA" id="ARBA00022568"/>
    </source>
</evidence>
<feature type="transmembrane region" description="Helical" evidence="16">
    <location>
        <begin position="681"/>
        <end position="701"/>
    </location>
</feature>
<evidence type="ECO:0000259" key="17">
    <source>
        <dbReference type="SMART" id="SM00831"/>
    </source>
</evidence>
<feature type="transmembrane region" description="Helical" evidence="16">
    <location>
        <begin position="59"/>
        <end position="77"/>
    </location>
</feature>
<comment type="catalytic activity">
    <reaction evidence="14">
        <text>Ca(2+)(in) + ATP + H2O = Ca(2+)(out) + ADP + phosphate + H(+)</text>
        <dbReference type="Rhea" id="RHEA:18105"/>
        <dbReference type="ChEBI" id="CHEBI:15377"/>
        <dbReference type="ChEBI" id="CHEBI:15378"/>
        <dbReference type="ChEBI" id="CHEBI:29108"/>
        <dbReference type="ChEBI" id="CHEBI:30616"/>
        <dbReference type="ChEBI" id="CHEBI:43474"/>
        <dbReference type="ChEBI" id="CHEBI:456216"/>
        <dbReference type="EC" id="7.2.2.10"/>
    </reaction>
</comment>
<dbReference type="GO" id="GO:0005886">
    <property type="term" value="C:plasma membrane"/>
    <property type="evidence" value="ECO:0007669"/>
    <property type="project" value="UniProtKB-SubCell"/>
</dbReference>
<dbReference type="Pfam" id="PF00690">
    <property type="entry name" value="Cation_ATPase_N"/>
    <property type="match status" value="1"/>
</dbReference>
<keyword evidence="6 16" id="KW-0812">Transmembrane</keyword>
<dbReference type="PRINTS" id="PR00120">
    <property type="entry name" value="HATPASE"/>
</dbReference>
<dbReference type="SFLD" id="SFLDS00003">
    <property type="entry name" value="Haloacid_Dehalogenase"/>
    <property type="match status" value="1"/>
</dbReference>
<gene>
    <name evidence="18" type="ORF">APU01nite_06080</name>
    <name evidence="19" type="ORF">SAMN04488100_11465</name>
</gene>
<evidence type="ECO:0000256" key="2">
    <source>
        <dbReference type="ARBA" id="ARBA00005675"/>
    </source>
</evidence>
<dbReference type="GO" id="GO:0016887">
    <property type="term" value="F:ATP hydrolysis activity"/>
    <property type="evidence" value="ECO:0007669"/>
    <property type="project" value="InterPro"/>
</dbReference>
<dbReference type="GO" id="GO:0036376">
    <property type="term" value="P:sodium ion export across plasma membrane"/>
    <property type="evidence" value="ECO:0007669"/>
    <property type="project" value="TreeGrafter"/>
</dbReference>
<dbReference type="GO" id="GO:1990573">
    <property type="term" value="P:potassium ion import across plasma membrane"/>
    <property type="evidence" value="ECO:0007669"/>
    <property type="project" value="TreeGrafter"/>
</dbReference>
<keyword evidence="5" id="KW-0109">Calcium transport</keyword>
<dbReference type="SUPFAM" id="SSF81653">
    <property type="entry name" value="Calcium ATPase, transduction domain A"/>
    <property type="match status" value="1"/>
</dbReference>
<name>A0A1H7TY50_9LACT</name>
<dbReference type="STRING" id="426703.SAMN04488100_11465"/>
<sequence>MADIKWFTLSEEEVEQELETDKETGLSENESEERKDKYGLNKLPEGEQTPEWVKFLRQFNDILIYILLVAAVVTFILEQYIDTSVILLVAIVNGVIGYVQESKAEKALEGIKNMLSLEAIVLRDKQKAEVDSTEIVPGDIVLLKSGDKVPADIRLFEEDRLKVEESPLTGESTSVEKQTEKLDEDTPLGDRTNMVFSGTTVSSGTARGIVVETGESTEIGQINRSMNEVEEIKTPLLRQTDKFGKTISVVILVLAVLLFIAGMLIHDYEWGELLLSVISLTVASIPEGLPAILTIILALGVQSMADKNAIMRTLPSVETLGAVTVICSDKTGTLTKNEMTVQSVVTRDKAYSVTGLGYEPEGEILNEKEEAVDVAEENDLKELLTAAKTINEADIYQKDDQWEVRGDPTEGCLITLAEKSNVDIEALDIQSKIPFDSEYKYMAGLVEESNLKKIYIKGAPDRLFDMADLDSEEREYWEERVSERSKKGERVLAVGVKEVSKSTDRIDHDDVQSGITLLGLTGIIDPPREEVIEAIKVCKEAGIQVKMITGDHKETALAIAKELGITDKDKVTEGRELEDMSEEEIQSLVEEVDVFARTSPQNKLQLVEALQSNGHVSAMTGDGVNDAPALKRADIGVAMGIKGTEVAKEASEMVLADDDFSTIVNAVREGRRVYDNLKKTILFILPTNGAEALLVVAALLIGIEMPLTPVQILYVNMITAVTIALALAFEPLEKGTMSKPPRNPNERLLSPYYVFRILFVSVLIGGAIMWINQGLLAGYDREHLNTITLHSLVFAQLFHLFNVRNERHFSLNDQFFNNAAAFLVSGLLIVFQLLVTYVPFLSNALGLYPIDLYDWVYPVLVGFSVFVVVEIEKFITHNILKRNKG</sequence>
<dbReference type="GO" id="GO:0006883">
    <property type="term" value="P:intracellular sodium ion homeostasis"/>
    <property type="evidence" value="ECO:0007669"/>
    <property type="project" value="TreeGrafter"/>
</dbReference>
<keyword evidence="10" id="KW-0067">ATP-binding</keyword>
<dbReference type="NCBIfam" id="TIGR01494">
    <property type="entry name" value="ATPase_P-type"/>
    <property type="match status" value="2"/>
</dbReference>
<dbReference type="InterPro" id="IPR023299">
    <property type="entry name" value="ATPase_P-typ_cyto_dom_N"/>
</dbReference>
<feature type="transmembrane region" description="Helical" evidence="16">
    <location>
        <begin position="815"/>
        <end position="835"/>
    </location>
</feature>
<keyword evidence="5" id="KW-0813">Transport</keyword>
<reference evidence="18 21" key="2">
    <citation type="submission" date="2019-07" db="EMBL/GenBank/DDBJ databases">
        <title>Whole genome shotgun sequence of Alkalibacterium putridalgicola NBRC 103243.</title>
        <authorList>
            <person name="Hosoyama A."/>
            <person name="Uohara A."/>
            <person name="Ohji S."/>
            <person name="Ichikawa N."/>
        </authorList>
    </citation>
    <scope>NUCLEOTIDE SEQUENCE [LARGE SCALE GENOMIC DNA]</scope>
    <source>
        <strain evidence="18 21">NBRC 103243</strain>
    </source>
</reference>
<dbReference type="Pfam" id="PF00122">
    <property type="entry name" value="E1-E2_ATPase"/>
    <property type="match status" value="1"/>
</dbReference>
<dbReference type="OrthoDB" id="9760364at2"/>
<keyword evidence="7" id="KW-0479">Metal-binding</keyword>
<evidence type="ECO:0000256" key="7">
    <source>
        <dbReference type="ARBA" id="ARBA00022723"/>
    </source>
</evidence>
<dbReference type="SUPFAM" id="SSF81660">
    <property type="entry name" value="Metal cation-transporting ATPase, ATP-binding domain N"/>
    <property type="match status" value="1"/>
</dbReference>
<feature type="domain" description="Cation-transporting P-type ATPase N-terminal" evidence="17">
    <location>
        <begin position="5"/>
        <end position="79"/>
    </location>
</feature>
<feature type="transmembrane region" description="Helical" evidence="16">
    <location>
        <begin position="246"/>
        <end position="265"/>
    </location>
</feature>
<keyword evidence="21" id="KW-1185">Reference proteome</keyword>
<keyword evidence="5" id="KW-0406">Ion transport</keyword>
<feature type="region of interest" description="Disordered" evidence="15">
    <location>
        <begin position="164"/>
        <end position="189"/>
    </location>
</feature>
<evidence type="ECO:0000313" key="18">
    <source>
        <dbReference type="EMBL" id="GEK88569.1"/>
    </source>
</evidence>
<dbReference type="PANTHER" id="PTHR43294:SF21">
    <property type="entry name" value="CATION TRANSPORTING ATPASE"/>
    <property type="match status" value="1"/>
</dbReference>
<organism evidence="19 20">
    <name type="scientific">Alkalibacterium putridalgicola</name>
    <dbReference type="NCBI Taxonomy" id="426703"/>
    <lineage>
        <taxon>Bacteria</taxon>
        <taxon>Bacillati</taxon>
        <taxon>Bacillota</taxon>
        <taxon>Bacilli</taxon>
        <taxon>Lactobacillales</taxon>
        <taxon>Carnobacteriaceae</taxon>
        <taxon>Alkalibacterium</taxon>
    </lineage>
</organism>
<keyword evidence="11" id="KW-1278">Translocase</keyword>
<dbReference type="InterPro" id="IPR023214">
    <property type="entry name" value="HAD_sf"/>
</dbReference>
<dbReference type="Gene3D" id="2.70.150.10">
    <property type="entry name" value="Calcium-transporting ATPase, cytoplasmic transduction domain A"/>
    <property type="match status" value="1"/>
</dbReference>